<reference evidence="2" key="1">
    <citation type="submission" date="2021-06" db="EMBL/GenBank/DDBJ databases">
        <title>Comparative genomics, transcriptomics and evolutionary studies reveal genomic signatures of adaptation to plant cell wall in hemibiotrophic fungi.</title>
        <authorList>
            <consortium name="DOE Joint Genome Institute"/>
            <person name="Baroncelli R."/>
            <person name="Diaz J.F."/>
            <person name="Benocci T."/>
            <person name="Peng M."/>
            <person name="Battaglia E."/>
            <person name="Haridas S."/>
            <person name="Andreopoulos W."/>
            <person name="Labutti K."/>
            <person name="Pangilinan J."/>
            <person name="Floch G.L."/>
            <person name="Makela M.R."/>
            <person name="Henrissat B."/>
            <person name="Grigoriev I.V."/>
            <person name="Crouch J.A."/>
            <person name="De Vries R.P."/>
            <person name="Sukno S.A."/>
            <person name="Thon M.R."/>
        </authorList>
    </citation>
    <scope>NUCLEOTIDE SEQUENCE</scope>
    <source>
        <strain evidence="2">MAFF235873</strain>
    </source>
</reference>
<dbReference type="Proteomes" id="UP001232148">
    <property type="component" value="Unassembled WGS sequence"/>
</dbReference>
<evidence type="ECO:0000313" key="2">
    <source>
        <dbReference type="EMBL" id="KAK2033963.1"/>
    </source>
</evidence>
<organism evidence="2 3">
    <name type="scientific">Colletotrichum zoysiae</name>
    <dbReference type="NCBI Taxonomy" id="1216348"/>
    <lineage>
        <taxon>Eukaryota</taxon>
        <taxon>Fungi</taxon>
        <taxon>Dikarya</taxon>
        <taxon>Ascomycota</taxon>
        <taxon>Pezizomycotina</taxon>
        <taxon>Sordariomycetes</taxon>
        <taxon>Hypocreomycetidae</taxon>
        <taxon>Glomerellales</taxon>
        <taxon>Glomerellaceae</taxon>
        <taxon>Colletotrichum</taxon>
        <taxon>Colletotrichum graminicola species complex</taxon>
    </lineage>
</organism>
<dbReference type="EMBL" id="MU842818">
    <property type="protein sequence ID" value="KAK2033963.1"/>
    <property type="molecule type" value="Genomic_DNA"/>
</dbReference>
<gene>
    <name evidence="2" type="ORF">LX32DRAFT_634920</name>
</gene>
<proteinExistence type="predicted"/>
<evidence type="ECO:0000256" key="1">
    <source>
        <dbReference type="SAM" id="MobiDB-lite"/>
    </source>
</evidence>
<protein>
    <submittedName>
        <fullName evidence="2">Uncharacterized protein</fullName>
    </submittedName>
</protein>
<name>A0AAD9HS45_9PEZI</name>
<dbReference type="AlphaFoldDB" id="A0AAD9HS45"/>
<comment type="caution">
    <text evidence="2">The sequence shown here is derived from an EMBL/GenBank/DDBJ whole genome shotgun (WGS) entry which is preliminary data.</text>
</comment>
<evidence type="ECO:0000313" key="3">
    <source>
        <dbReference type="Proteomes" id="UP001232148"/>
    </source>
</evidence>
<feature type="region of interest" description="Disordered" evidence="1">
    <location>
        <begin position="1"/>
        <end position="38"/>
    </location>
</feature>
<keyword evidence="3" id="KW-1185">Reference proteome</keyword>
<accession>A0AAD9HS45</accession>
<sequence length="78" mass="8220">MKGGRRGHSPSGPTIYSLMQPAEWPMQGPATKPRGGQLGDMKIFQDSIIIGIGVIRASKGGLGHGRSLVRYVSSSARA</sequence>